<dbReference type="Pfam" id="PF16591">
    <property type="entry name" value="HBM"/>
    <property type="match status" value="1"/>
</dbReference>
<gene>
    <name evidence="16" type="ORF">PSYCIT7_008620</name>
</gene>
<dbReference type="GO" id="GO:0005886">
    <property type="term" value="C:plasma membrane"/>
    <property type="evidence" value="ECO:0007669"/>
    <property type="project" value="UniProtKB-SubCell"/>
</dbReference>
<keyword evidence="8 10" id="KW-0807">Transducer</keyword>
<accession>A0A8T8M1U5</accession>
<sequence length="642" mass="68167">MSAKWLDNLKVSKKLGVGFAAILLGVLTVTVIGYSSTNLLIERMGKSSKVAEIKADVLNARIAAQAYATGPTAAGVQNYASALDTLSRSVDQGLQVFVISSNLAKLREIKEQVGGLKQTFDQLVGINQKVDEALKPIIKVSDDVSATFENLLNKTIDDTLRSPNETGIRQVKIAGDLRNGMTNFRLVFRRYLSVPNADNRQATYKAADALIAQVDAARSQLPVEANAAVDAALVALKQYKVLMSSISDMLQQTEQIRNDLQQQSVATAARADDLAALQVISAKKEQQTAVVQLLSVALVVLLVGIFAAFLITRQITVPLNSTVIAARRIADGDLTHDSSTTRQDELGLLQNTMQHMTVSLRGLIGGIGNGVTQIATAAEQLSAVSEQTSAGVTLQKNEVDQVATAMNEMASTVQEVARNTEDASQAAKQASERAAHGSSVVQHATREIGQLAGEVQQLGEAMQRLTEDSGKIGSVIDVIKAVAEQTNLLALNAAIEAARAGEQGRGFAVVADEVRSLAQRTQNSTTEIEALIQALQKGTGAASGLMDASLQRTEGTVVLARQAEQALVEINQSIGTIEQMSQQISAAAEQQSAVTEEINRSVLSVRDIADQSASATEQSAASTVELARLGSDLQSMVARFKI</sequence>
<evidence type="ECO:0000313" key="17">
    <source>
        <dbReference type="Proteomes" id="UP000005924"/>
    </source>
</evidence>
<dbReference type="Gene3D" id="1.20.1440.210">
    <property type="match status" value="2"/>
</dbReference>
<evidence type="ECO:0000256" key="2">
    <source>
        <dbReference type="ARBA" id="ARBA00022475"/>
    </source>
</evidence>
<dbReference type="CDD" id="cd11386">
    <property type="entry name" value="MCP_signal"/>
    <property type="match status" value="1"/>
</dbReference>
<keyword evidence="7 12" id="KW-0472">Membrane</keyword>
<dbReference type="SMART" id="SM00283">
    <property type="entry name" value="MA"/>
    <property type="match status" value="1"/>
</dbReference>
<dbReference type="InterPro" id="IPR004090">
    <property type="entry name" value="Chemotax_Me-accpt_rcpt"/>
</dbReference>
<evidence type="ECO:0000256" key="1">
    <source>
        <dbReference type="ARBA" id="ARBA00004651"/>
    </source>
</evidence>
<dbReference type="Pfam" id="PF00015">
    <property type="entry name" value="MCPsignal"/>
    <property type="match status" value="1"/>
</dbReference>
<dbReference type="PROSITE" id="PS51753">
    <property type="entry name" value="HBM"/>
    <property type="match status" value="1"/>
</dbReference>
<evidence type="ECO:0000256" key="9">
    <source>
        <dbReference type="ARBA" id="ARBA00029447"/>
    </source>
</evidence>
<dbReference type="PANTHER" id="PTHR32089">
    <property type="entry name" value="METHYL-ACCEPTING CHEMOTAXIS PROTEIN MCPB"/>
    <property type="match status" value="1"/>
</dbReference>
<dbReference type="SMART" id="SM00304">
    <property type="entry name" value="HAMP"/>
    <property type="match status" value="2"/>
</dbReference>
<protein>
    <submittedName>
        <fullName evidence="16">Methyl-accepting chemotaxis protein</fullName>
    </submittedName>
</protein>
<dbReference type="SUPFAM" id="SSF58104">
    <property type="entry name" value="Methyl-accepting chemotaxis protein (MCP) signaling domain"/>
    <property type="match status" value="1"/>
</dbReference>
<dbReference type="AlphaFoldDB" id="A0A8T8M1U5"/>
<feature type="transmembrane region" description="Helical" evidence="12">
    <location>
        <begin position="290"/>
        <end position="311"/>
    </location>
</feature>
<reference evidence="16" key="2">
    <citation type="submission" date="2021-04" db="EMBL/GenBank/DDBJ databases">
        <title>A complete genome sequence for Pseudomonas syringae Cit7.</title>
        <authorList>
            <person name="Baltrus D.A."/>
        </authorList>
    </citation>
    <scope>NUCLEOTIDE SEQUENCE</scope>
    <source>
        <strain evidence="16">Cit 7</strain>
    </source>
</reference>
<dbReference type="GO" id="GO:0006935">
    <property type="term" value="P:chemotaxis"/>
    <property type="evidence" value="ECO:0007669"/>
    <property type="project" value="UniProtKB-KW"/>
</dbReference>
<proteinExistence type="inferred from homology"/>
<evidence type="ECO:0000313" key="16">
    <source>
        <dbReference type="EMBL" id="QUP67669.1"/>
    </source>
</evidence>
<dbReference type="CDD" id="cd06225">
    <property type="entry name" value="HAMP"/>
    <property type="match status" value="1"/>
</dbReference>
<feature type="region of interest" description="Disordered" evidence="11">
    <location>
        <begin position="421"/>
        <end position="440"/>
    </location>
</feature>
<organism evidence="16 17">
    <name type="scientific">Pseudomonas syringae Cit 7</name>
    <dbReference type="NCBI Taxonomy" id="629264"/>
    <lineage>
        <taxon>Bacteria</taxon>
        <taxon>Pseudomonadati</taxon>
        <taxon>Pseudomonadota</taxon>
        <taxon>Gammaproteobacteria</taxon>
        <taxon>Pseudomonadales</taxon>
        <taxon>Pseudomonadaceae</taxon>
        <taxon>Pseudomonas</taxon>
        <taxon>Pseudomonas syringae</taxon>
    </lineage>
</organism>
<evidence type="ECO:0000259" key="14">
    <source>
        <dbReference type="PROSITE" id="PS50885"/>
    </source>
</evidence>
<dbReference type="Proteomes" id="UP000005924">
    <property type="component" value="Chromosome"/>
</dbReference>
<comment type="similarity">
    <text evidence="9">Belongs to the methyl-accepting chemotaxis (MCP) protein family.</text>
</comment>
<reference evidence="16" key="1">
    <citation type="journal article" date="2011" name="PLoS Pathog.">
        <title>Dynamic evolution of pathogenicity revealed by sequencing and comparative genomics of 19 Pseudomonas syringae isolates.</title>
        <authorList>
            <person name="Baltrus D.A."/>
            <person name="Nishimura M.T."/>
            <person name="Romanchuk A."/>
            <person name="Chang J.H."/>
            <person name="Mukhtar M.S."/>
            <person name="Cherkis K."/>
            <person name="Roach J."/>
            <person name="Grant S.R."/>
            <person name="Jones C.D."/>
            <person name="Dangl J.L."/>
        </authorList>
    </citation>
    <scope>NUCLEOTIDE SEQUENCE</scope>
    <source>
        <strain evidence="16">Cit 7</strain>
    </source>
</reference>
<dbReference type="GO" id="GO:0007165">
    <property type="term" value="P:signal transduction"/>
    <property type="evidence" value="ECO:0007669"/>
    <property type="project" value="UniProtKB-KW"/>
</dbReference>
<evidence type="ECO:0000256" key="5">
    <source>
        <dbReference type="ARBA" id="ARBA00022692"/>
    </source>
</evidence>
<evidence type="ECO:0000256" key="4">
    <source>
        <dbReference type="ARBA" id="ARBA00022500"/>
    </source>
</evidence>
<keyword evidence="6 12" id="KW-1133">Transmembrane helix</keyword>
<keyword evidence="4" id="KW-0145">Chemotaxis</keyword>
<keyword evidence="3" id="KW-0488">Methylation</keyword>
<evidence type="ECO:0000256" key="6">
    <source>
        <dbReference type="ARBA" id="ARBA00022989"/>
    </source>
</evidence>
<feature type="domain" description="Methyl-accepting transducer" evidence="13">
    <location>
        <begin position="370"/>
        <end position="606"/>
    </location>
</feature>
<evidence type="ECO:0000256" key="3">
    <source>
        <dbReference type="ARBA" id="ARBA00022481"/>
    </source>
</evidence>
<dbReference type="Gene3D" id="1.10.287.950">
    <property type="entry name" value="Methyl-accepting chemotaxis protein"/>
    <property type="match status" value="1"/>
</dbReference>
<evidence type="ECO:0000259" key="13">
    <source>
        <dbReference type="PROSITE" id="PS50111"/>
    </source>
</evidence>
<dbReference type="GO" id="GO:0004888">
    <property type="term" value="F:transmembrane signaling receptor activity"/>
    <property type="evidence" value="ECO:0007669"/>
    <property type="project" value="InterPro"/>
</dbReference>
<dbReference type="InterPro" id="IPR004089">
    <property type="entry name" value="MCPsignal_dom"/>
</dbReference>
<feature type="domain" description="HAMP" evidence="14">
    <location>
        <begin position="313"/>
        <end position="365"/>
    </location>
</feature>
<dbReference type="SMART" id="SM01358">
    <property type="entry name" value="HBM"/>
    <property type="match status" value="1"/>
</dbReference>
<dbReference type="PROSITE" id="PS50111">
    <property type="entry name" value="CHEMOTAXIS_TRANSDUC_2"/>
    <property type="match status" value="1"/>
</dbReference>
<feature type="transmembrane region" description="Helical" evidence="12">
    <location>
        <begin position="15"/>
        <end position="41"/>
    </location>
</feature>
<comment type="subcellular location">
    <subcellularLocation>
        <location evidence="1">Cell membrane</location>
        <topology evidence="1">Multi-pass membrane protein</topology>
    </subcellularLocation>
</comment>
<dbReference type="InterPro" id="IPR003660">
    <property type="entry name" value="HAMP_dom"/>
</dbReference>
<feature type="domain" description="HBM" evidence="15">
    <location>
        <begin position="42"/>
        <end position="286"/>
    </location>
</feature>
<evidence type="ECO:0000256" key="7">
    <source>
        <dbReference type="ARBA" id="ARBA00023136"/>
    </source>
</evidence>
<dbReference type="FunFam" id="1.10.287.950:FF:000001">
    <property type="entry name" value="Methyl-accepting chemotaxis sensory transducer"/>
    <property type="match status" value="1"/>
</dbReference>
<keyword evidence="5 12" id="KW-0812">Transmembrane</keyword>
<dbReference type="PROSITE" id="PS50885">
    <property type="entry name" value="HAMP"/>
    <property type="match status" value="1"/>
</dbReference>
<evidence type="ECO:0000256" key="10">
    <source>
        <dbReference type="PROSITE-ProRule" id="PRU00284"/>
    </source>
</evidence>
<dbReference type="Pfam" id="PF00672">
    <property type="entry name" value="HAMP"/>
    <property type="match status" value="1"/>
</dbReference>
<dbReference type="PRINTS" id="PR00260">
    <property type="entry name" value="CHEMTRNSDUCR"/>
</dbReference>
<name>A0A8T8M1U5_PSESX</name>
<evidence type="ECO:0000256" key="12">
    <source>
        <dbReference type="SAM" id="Phobius"/>
    </source>
</evidence>
<keyword evidence="2" id="KW-1003">Cell membrane</keyword>
<evidence type="ECO:0000256" key="11">
    <source>
        <dbReference type="SAM" id="MobiDB-lite"/>
    </source>
</evidence>
<dbReference type="InterPro" id="IPR032255">
    <property type="entry name" value="HBM"/>
</dbReference>
<evidence type="ECO:0000259" key="15">
    <source>
        <dbReference type="PROSITE" id="PS51753"/>
    </source>
</evidence>
<dbReference type="EMBL" id="CP073636">
    <property type="protein sequence ID" value="QUP67669.1"/>
    <property type="molecule type" value="Genomic_DNA"/>
</dbReference>
<evidence type="ECO:0000256" key="8">
    <source>
        <dbReference type="ARBA" id="ARBA00023224"/>
    </source>
</evidence>
<dbReference type="PANTHER" id="PTHR32089:SF120">
    <property type="entry name" value="METHYL-ACCEPTING CHEMOTAXIS PROTEIN TLPQ"/>
    <property type="match status" value="1"/>
</dbReference>